<dbReference type="GO" id="GO:0006412">
    <property type="term" value="P:translation"/>
    <property type="evidence" value="ECO:0007669"/>
    <property type="project" value="TreeGrafter"/>
</dbReference>
<dbReference type="GO" id="GO:0005829">
    <property type="term" value="C:cytosol"/>
    <property type="evidence" value="ECO:0007669"/>
    <property type="project" value="TreeGrafter"/>
</dbReference>
<keyword evidence="1 3" id="KW-0963">Cytoplasm</keyword>
<dbReference type="SUPFAM" id="SSF75420">
    <property type="entry name" value="YhbC-like, N-terminal domain"/>
    <property type="match status" value="1"/>
</dbReference>
<dbReference type="InterPro" id="IPR035956">
    <property type="entry name" value="RimP_N_sf"/>
</dbReference>
<evidence type="ECO:0000313" key="7">
    <source>
        <dbReference type="Proteomes" id="UP000249008"/>
    </source>
</evidence>
<accession>A0AAX1TUU9</accession>
<comment type="function">
    <text evidence="3">Required for maturation of 30S ribosomal subunits.</text>
</comment>
<comment type="similarity">
    <text evidence="3">Belongs to the RimP family.</text>
</comment>
<dbReference type="Gene3D" id="3.30.300.70">
    <property type="entry name" value="RimP-like superfamily, N-terminal"/>
    <property type="match status" value="1"/>
</dbReference>
<dbReference type="GO" id="GO:0000028">
    <property type="term" value="P:ribosomal small subunit assembly"/>
    <property type="evidence" value="ECO:0007669"/>
    <property type="project" value="TreeGrafter"/>
</dbReference>
<dbReference type="Pfam" id="PF02576">
    <property type="entry name" value="RimP_N"/>
    <property type="match status" value="1"/>
</dbReference>
<dbReference type="KEGG" id="ful:C4N20_01165"/>
<dbReference type="Proteomes" id="UP000249008">
    <property type="component" value="Chromosome 1"/>
</dbReference>
<dbReference type="HAMAP" id="MF_01077">
    <property type="entry name" value="RimP"/>
    <property type="match status" value="1"/>
</dbReference>
<dbReference type="PANTHER" id="PTHR33867:SF1">
    <property type="entry name" value="RIBOSOME MATURATION FACTOR RIMP"/>
    <property type="match status" value="1"/>
</dbReference>
<evidence type="ECO:0000256" key="3">
    <source>
        <dbReference type="HAMAP-Rule" id="MF_01077"/>
    </source>
</evidence>
<evidence type="ECO:0000259" key="4">
    <source>
        <dbReference type="Pfam" id="PF02576"/>
    </source>
</evidence>
<evidence type="ECO:0000256" key="2">
    <source>
        <dbReference type="ARBA" id="ARBA00022517"/>
    </source>
</evidence>
<comment type="subcellular location">
    <subcellularLocation>
        <location evidence="3">Cytoplasm</location>
    </subcellularLocation>
</comment>
<dbReference type="AlphaFoldDB" id="A0AAX1TUU9"/>
<dbReference type="InterPro" id="IPR028998">
    <property type="entry name" value="RimP_C"/>
</dbReference>
<organism evidence="6 7">
    <name type="scientific">Fusobacterium ulcerans</name>
    <dbReference type="NCBI Taxonomy" id="861"/>
    <lineage>
        <taxon>Bacteria</taxon>
        <taxon>Fusobacteriati</taxon>
        <taxon>Fusobacteriota</taxon>
        <taxon>Fusobacteriia</taxon>
        <taxon>Fusobacteriales</taxon>
        <taxon>Fusobacteriaceae</taxon>
        <taxon>Fusobacterium</taxon>
    </lineage>
</organism>
<reference evidence="6 7" key="1">
    <citation type="submission" date="2018-06" db="EMBL/GenBank/DDBJ databases">
        <authorList>
            <consortium name="Pathogen Informatics"/>
            <person name="Doyle S."/>
        </authorList>
    </citation>
    <scope>NUCLEOTIDE SEQUENCE [LARGE SCALE GENOMIC DNA]</scope>
    <source>
        <strain evidence="6 7">NCTC12112</strain>
    </source>
</reference>
<proteinExistence type="inferred from homology"/>
<evidence type="ECO:0000256" key="1">
    <source>
        <dbReference type="ARBA" id="ARBA00022490"/>
    </source>
</evidence>
<gene>
    <name evidence="3 6" type="primary">rimP</name>
    <name evidence="6" type="ORF">NCTC12112_02110</name>
</gene>
<dbReference type="Gene3D" id="2.30.30.180">
    <property type="entry name" value="Ribosome maturation factor RimP, C-terminal domain"/>
    <property type="match status" value="1"/>
</dbReference>
<dbReference type="FunFam" id="3.30.300.70:FF:000001">
    <property type="entry name" value="Ribosome maturation factor RimP"/>
    <property type="match status" value="1"/>
</dbReference>
<dbReference type="CDD" id="cd01734">
    <property type="entry name" value="YlxS_C"/>
    <property type="match status" value="1"/>
</dbReference>
<dbReference type="InterPro" id="IPR036847">
    <property type="entry name" value="RimP_C_sf"/>
</dbReference>
<name>A0AAX1TUU9_9FUSO</name>
<protein>
    <recommendedName>
        <fullName evidence="3">Ribosome maturation factor RimP</fullName>
    </recommendedName>
</protein>
<dbReference type="SUPFAM" id="SSF74942">
    <property type="entry name" value="YhbC-like, C-terminal domain"/>
    <property type="match status" value="1"/>
</dbReference>
<sequence>MVHSLFSSYLESEVNTYFMEKNNKENILKKIETIVTPVVNEMELSLVDIEYLQDGGYWYVRIYVENPEGDITLEDCAAISNKIDEDIDKLIEQRFFLEVSSPGIERPLKKIEDYIRFKGEKAKLSLKHKVDDNKNFEGIITDCKDSIIYLELEDEKVMEIPFSEVRKANLVYEFEEF</sequence>
<dbReference type="PANTHER" id="PTHR33867">
    <property type="entry name" value="RIBOSOME MATURATION FACTOR RIMP"/>
    <property type="match status" value="1"/>
</dbReference>
<keyword evidence="2 3" id="KW-0690">Ribosome biogenesis</keyword>
<evidence type="ECO:0000259" key="5">
    <source>
        <dbReference type="Pfam" id="PF17384"/>
    </source>
</evidence>
<dbReference type="InterPro" id="IPR003728">
    <property type="entry name" value="Ribosome_maturation_RimP"/>
</dbReference>
<dbReference type="InterPro" id="IPR028989">
    <property type="entry name" value="RimP_N"/>
</dbReference>
<dbReference type="Pfam" id="PF17384">
    <property type="entry name" value="DUF150_C"/>
    <property type="match status" value="1"/>
</dbReference>
<feature type="domain" description="Ribosome maturation factor RimP C-terminal" evidence="5">
    <location>
        <begin position="108"/>
        <end position="174"/>
    </location>
</feature>
<feature type="domain" description="Ribosome maturation factor RimP N-terminal" evidence="4">
    <location>
        <begin position="34"/>
        <end position="105"/>
    </location>
</feature>
<evidence type="ECO:0000313" key="6">
    <source>
        <dbReference type="EMBL" id="SQJ06880.1"/>
    </source>
</evidence>
<dbReference type="EMBL" id="LS483487">
    <property type="protein sequence ID" value="SQJ06880.1"/>
    <property type="molecule type" value="Genomic_DNA"/>
</dbReference>